<dbReference type="PANTHER" id="PTHR43434:SF3">
    <property type="entry name" value="GMP_IMP NUCLEOTIDASE YRFG"/>
    <property type="match status" value="1"/>
</dbReference>
<gene>
    <name evidence="1" type="ORF">FPK29_07110</name>
</gene>
<dbReference type="NCBIfam" id="TIGR01509">
    <property type="entry name" value="HAD-SF-IA-v3"/>
    <property type="match status" value="1"/>
</dbReference>
<evidence type="ECO:0000313" key="2">
    <source>
        <dbReference type="Proteomes" id="UP000317536"/>
    </source>
</evidence>
<evidence type="ECO:0000313" key="1">
    <source>
        <dbReference type="EMBL" id="TSJ85511.1"/>
    </source>
</evidence>
<name>A0A556R9F3_9BIFI</name>
<reference evidence="1 2" key="1">
    <citation type="submission" date="2019-07" db="EMBL/GenBank/DDBJ databases">
        <title>Bifidobacterium asteroides genomes.</title>
        <authorList>
            <person name="Zheng H."/>
        </authorList>
    </citation>
    <scope>NUCLEOTIDE SEQUENCE [LARGE SCALE GENOMIC DNA]</scope>
    <source>
        <strain evidence="1 2">W8111</strain>
    </source>
</reference>
<dbReference type="InterPro" id="IPR036412">
    <property type="entry name" value="HAD-like_sf"/>
</dbReference>
<dbReference type="SFLD" id="SFLDG01129">
    <property type="entry name" value="C1.5:_HAD__Beta-PGM__Phosphata"/>
    <property type="match status" value="1"/>
</dbReference>
<organism evidence="1 2">
    <name type="scientific">Bifidobacterium asteroides</name>
    <dbReference type="NCBI Taxonomy" id="1684"/>
    <lineage>
        <taxon>Bacteria</taxon>
        <taxon>Bacillati</taxon>
        <taxon>Actinomycetota</taxon>
        <taxon>Actinomycetes</taxon>
        <taxon>Bifidobacteriales</taxon>
        <taxon>Bifidobacteriaceae</taxon>
        <taxon>Bifidobacterium</taxon>
    </lineage>
</organism>
<dbReference type="Pfam" id="PF00702">
    <property type="entry name" value="Hydrolase"/>
    <property type="match status" value="1"/>
</dbReference>
<dbReference type="SFLD" id="SFLDS00003">
    <property type="entry name" value="Haloacid_Dehalogenase"/>
    <property type="match status" value="1"/>
</dbReference>
<comment type="caution">
    <text evidence="1">The sequence shown here is derived from an EMBL/GenBank/DDBJ whole genome shotgun (WGS) entry which is preliminary data.</text>
</comment>
<dbReference type="NCBIfam" id="TIGR01549">
    <property type="entry name" value="HAD-SF-IA-v1"/>
    <property type="match status" value="1"/>
</dbReference>
<dbReference type="PANTHER" id="PTHR43434">
    <property type="entry name" value="PHOSPHOGLYCOLATE PHOSPHATASE"/>
    <property type="match status" value="1"/>
</dbReference>
<dbReference type="InterPro" id="IPR006439">
    <property type="entry name" value="HAD-SF_hydro_IA"/>
</dbReference>
<dbReference type="PRINTS" id="PR00413">
    <property type="entry name" value="HADHALOGNASE"/>
</dbReference>
<dbReference type="GO" id="GO:0008967">
    <property type="term" value="F:phosphoglycolate phosphatase activity"/>
    <property type="evidence" value="ECO:0007669"/>
    <property type="project" value="TreeGrafter"/>
</dbReference>
<dbReference type="InterPro" id="IPR023214">
    <property type="entry name" value="HAD_sf"/>
</dbReference>
<accession>A0A556R9F3</accession>
<dbReference type="Gene3D" id="3.40.50.1000">
    <property type="entry name" value="HAD superfamily/HAD-like"/>
    <property type="match status" value="1"/>
</dbReference>
<dbReference type="AlphaFoldDB" id="A0A556R9F3"/>
<keyword evidence="1" id="KW-0378">Hydrolase</keyword>
<dbReference type="SUPFAM" id="SSF56784">
    <property type="entry name" value="HAD-like"/>
    <property type="match status" value="1"/>
</dbReference>
<protein>
    <submittedName>
        <fullName evidence="1">HAD family hydrolase</fullName>
    </submittedName>
</protein>
<dbReference type="Proteomes" id="UP000317536">
    <property type="component" value="Unassembled WGS sequence"/>
</dbReference>
<proteinExistence type="predicted"/>
<dbReference type="GO" id="GO:0006281">
    <property type="term" value="P:DNA repair"/>
    <property type="evidence" value="ECO:0007669"/>
    <property type="project" value="TreeGrafter"/>
</dbReference>
<dbReference type="GO" id="GO:0005829">
    <property type="term" value="C:cytosol"/>
    <property type="evidence" value="ECO:0007669"/>
    <property type="project" value="TreeGrafter"/>
</dbReference>
<dbReference type="InterPro" id="IPR050155">
    <property type="entry name" value="HAD-like_hydrolase_sf"/>
</dbReference>
<dbReference type="EMBL" id="VMHJ01000003">
    <property type="protein sequence ID" value="TSJ85511.1"/>
    <property type="molecule type" value="Genomic_DNA"/>
</dbReference>
<sequence length="256" mass="28260">MPQRFTTVFFDLYGTLLDIRTDEDGPEGWQYLWEYFHSRCDIWPDAAAVRRDFKRIQAPLQAEADRRYEVGEVEVRKVFAALFDQAGLPHDWRDVDDLAWSFRKATTTLLRPYPGAFDLLEALKSAGLRVVLVSNAQASYTDPELDLTGLRPHLDRIFISSDCGVKKPDPAFFRMALDAEGADPDRTVMVGNDRGADIIGGNRSGLTTVYLATGISPGSDGGFSPEADLSLAGADYDQVFDLATGGLNIGGDRNQS</sequence>